<evidence type="ECO:0000313" key="2">
    <source>
        <dbReference type="EMBL" id="PON66434.1"/>
    </source>
</evidence>
<accession>A0A2P5CZF7</accession>
<reference evidence="3" key="1">
    <citation type="submission" date="2016-06" db="EMBL/GenBank/DDBJ databases">
        <title>Parallel loss of symbiosis genes in relatives of nitrogen-fixing non-legume Parasponia.</title>
        <authorList>
            <person name="Van Velzen R."/>
            <person name="Holmer R."/>
            <person name="Bu F."/>
            <person name="Rutten L."/>
            <person name="Van Zeijl A."/>
            <person name="Liu W."/>
            <person name="Santuari L."/>
            <person name="Cao Q."/>
            <person name="Sharma T."/>
            <person name="Shen D."/>
            <person name="Roswanjaya Y."/>
            <person name="Wardhani T."/>
            <person name="Kalhor M.S."/>
            <person name="Jansen J."/>
            <person name="Van den Hoogen J."/>
            <person name="Gungor B."/>
            <person name="Hartog M."/>
            <person name="Hontelez J."/>
            <person name="Verver J."/>
            <person name="Yang W.-C."/>
            <person name="Schijlen E."/>
            <person name="Repin R."/>
            <person name="Schilthuizen M."/>
            <person name="Schranz E."/>
            <person name="Heidstra R."/>
            <person name="Miyata K."/>
            <person name="Fedorova E."/>
            <person name="Kohlen W."/>
            <person name="Bisseling T."/>
            <person name="Smit S."/>
            <person name="Geurts R."/>
        </authorList>
    </citation>
    <scope>NUCLEOTIDE SEQUENCE [LARGE SCALE GENOMIC DNA]</scope>
    <source>
        <strain evidence="3">cv. RG33-2</strain>
    </source>
</reference>
<sequence>LESAAPRGKFRQFDRRAPSSAASTHPNLLPTSNPTCFGQGLPEVSLQ</sequence>
<dbReference type="OrthoDB" id="10433256at2759"/>
<feature type="region of interest" description="Disordered" evidence="1">
    <location>
        <begin position="1"/>
        <end position="47"/>
    </location>
</feature>
<name>A0A2P5CZF7_TREOI</name>
<keyword evidence="3" id="KW-1185">Reference proteome</keyword>
<comment type="caution">
    <text evidence="2">The sequence shown here is derived from an EMBL/GenBank/DDBJ whole genome shotgun (WGS) entry which is preliminary data.</text>
</comment>
<gene>
    <name evidence="2" type="ORF">TorRG33x02_267820</name>
</gene>
<feature type="compositionally biased region" description="Polar residues" evidence="1">
    <location>
        <begin position="20"/>
        <end position="36"/>
    </location>
</feature>
<protein>
    <submittedName>
        <fullName evidence="2">Uncharacterized protein</fullName>
    </submittedName>
</protein>
<feature type="non-terminal residue" evidence="2">
    <location>
        <position position="1"/>
    </location>
</feature>
<dbReference type="EMBL" id="JXTC01000312">
    <property type="protein sequence ID" value="PON66434.1"/>
    <property type="molecule type" value="Genomic_DNA"/>
</dbReference>
<evidence type="ECO:0000256" key="1">
    <source>
        <dbReference type="SAM" id="MobiDB-lite"/>
    </source>
</evidence>
<dbReference type="InParanoid" id="A0A2P5CZF7"/>
<evidence type="ECO:0000313" key="3">
    <source>
        <dbReference type="Proteomes" id="UP000237000"/>
    </source>
</evidence>
<dbReference type="AlphaFoldDB" id="A0A2P5CZF7"/>
<dbReference type="Proteomes" id="UP000237000">
    <property type="component" value="Unassembled WGS sequence"/>
</dbReference>
<proteinExistence type="predicted"/>
<organism evidence="2 3">
    <name type="scientific">Trema orientale</name>
    <name type="common">Charcoal tree</name>
    <name type="synonym">Celtis orientalis</name>
    <dbReference type="NCBI Taxonomy" id="63057"/>
    <lineage>
        <taxon>Eukaryota</taxon>
        <taxon>Viridiplantae</taxon>
        <taxon>Streptophyta</taxon>
        <taxon>Embryophyta</taxon>
        <taxon>Tracheophyta</taxon>
        <taxon>Spermatophyta</taxon>
        <taxon>Magnoliopsida</taxon>
        <taxon>eudicotyledons</taxon>
        <taxon>Gunneridae</taxon>
        <taxon>Pentapetalae</taxon>
        <taxon>rosids</taxon>
        <taxon>fabids</taxon>
        <taxon>Rosales</taxon>
        <taxon>Cannabaceae</taxon>
        <taxon>Trema</taxon>
    </lineage>
</organism>